<organism evidence="2 3">
    <name type="scientific">Protomyces lactucae-debilis</name>
    <dbReference type="NCBI Taxonomy" id="2754530"/>
    <lineage>
        <taxon>Eukaryota</taxon>
        <taxon>Fungi</taxon>
        <taxon>Dikarya</taxon>
        <taxon>Ascomycota</taxon>
        <taxon>Taphrinomycotina</taxon>
        <taxon>Taphrinomycetes</taxon>
        <taxon>Taphrinales</taxon>
        <taxon>Protomycetaceae</taxon>
        <taxon>Protomyces</taxon>
    </lineage>
</organism>
<dbReference type="OrthoDB" id="5286255at2759"/>
<dbReference type="Pfam" id="PF00650">
    <property type="entry name" value="CRAL_TRIO"/>
    <property type="match status" value="1"/>
</dbReference>
<feature type="domain" description="CRAL-TRIO" evidence="1">
    <location>
        <begin position="212"/>
        <end position="309"/>
    </location>
</feature>
<sequence>MNYRAWDEAIEAAISSLPQKETRSQRLLALHPKALSTFRASLAGTSLAKPLAPFQQHPTYLLRYLLAEWEDADKKPRENLDELIGLSTERLVASQAWRAGKGECWKTWGFKDMDDMYKNYKTASDMERRVNQWYPQRFFKHDKTGHPVHYELMPNTYEKDLIPPMTIRRIVNNEHTLRHRVPLLNAPPTHLGNDPAIPQDHLPTDRPDALSRPILGVTWIIDGRRLSLWSSSAIYKTGTQLLQASTTVTSAHYPEQGNRAIILNLGSVWMSFYNLAMKLMPASTQSTTKCYVGRDELDSAIGWDSVPKMFQDDKVLTLTEQEIAQAKADDGPFVV</sequence>
<evidence type="ECO:0000259" key="1">
    <source>
        <dbReference type="Pfam" id="PF00650"/>
    </source>
</evidence>
<dbReference type="OMA" id="GHPVHYE"/>
<dbReference type="RefSeq" id="XP_040724362.1">
    <property type="nucleotide sequence ID" value="XM_040872447.1"/>
</dbReference>
<dbReference type="AlphaFoldDB" id="A0A1Y2FAK0"/>
<dbReference type="Gene3D" id="3.40.525.10">
    <property type="entry name" value="CRAL-TRIO lipid binding domain"/>
    <property type="match status" value="1"/>
</dbReference>
<comment type="caution">
    <text evidence="2">The sequence shown here is derived from an EMBL/GenBank/DDBJ whole genome shotgun (WGS) entry which is preliminary data.</text>
</comment>
<proteinExistence type="predicted"/>
<dbReference type="PANTHER" id="PTHR45657">
    <property type="entry name" value="CRAL-TRIO DOMAIN-CONTAINING PROTEIN YKL091C-RELATED"/>
    <property type="match status" value="1"/>
</dbReference>
<dbReference type="SUPFAM" id="SSF52087">
    <property type="entry name" value="CRAL/TRIO domain"/>
    <property type="match status" value="1"/>
</dbReference>
<dbReference type="STRING" id="56484.A0A1Y2FAK0"/>
<name>A0A1Y2FAK0_PROLT</name>
<dbReference type="PANTHER" id="PTHR45657:SF1">
    <property type="entry name" value="CRAL-TRIO DOMAIN-CONTAINING PROTEIN YKL091C-RELATED"/>
    <property type="match status" value="1"/>
</dbReference>
<gene>
    <name evidence="2" type="ORF">BCR37DRAFT_70879</name>
</gene>
<dbReference type="GeneID" id="63789046"/>
<keyword evidence="3" id="KW-1185">Reference proteome</keyword>
<dbReference type="EMBL" id="MCFI01000013">
    <property type="protein sequence ID" value="ORY80474.1"/>
    <property type="molecule type" value="Genomic_DNA"/>
</dbReference>
<dbReference type="InterPro" id="IPR051026">
    <property type="entry name" value="PI/PC_transfer"/>
</dbReference>
<evidence type="ECO:0000313" key="3">
    <source>
        <dbReference type="Proteomes" id="UP000193685"/>
    </source>
</evidence>
<dbReference type="InterPro" id="IPR036865">
    <property type="entry name" value="CRAL-TRIO_dom_sf"/>
</dbReference>
<accession>A0A1Y2FAK0</accession>
<reference evidence="2 3" key="1">
    <citation type="submission" date="2016-07" db="EMBL/GenBank/DDBJ databases">
        <title>Pervasive Adenine N6-methylation of Active Genes in Fungi.</title>
        <authorList>
            <consortium name="DOE Joint Genome Institute"/>
            <person name="Mondo S.J."/>
            <person name="Dannebaum R.O."/>
            <person name="Kuo R.C."/>
            <person name="Labutti K."/>
            <person name="Haridas S."/>
            <person name="Kuo A."/>
            <person name="Salamov A."/>
            <person name="Ahrendt S.R."/>
            <person name="Lipzen A."/>
            <person name="Sullivan W."/>
            <person name="Andreopoulos W.B."/>
            <person name="Clum A."/>
            <person name="Lindquist E."/>
            <person name="Daum C."/>
            <person name="Ramamoorthy G.K."/>
            <person name="Gryganskyi A."/>
            <person name="Culley D."/>
            <person name="Magnuson J.K."/>
            <person name="James T.Y."/>
            <person name="O'Malley M.A."/>
            <person name="Stajich J.E."/>
            <person name="Spatafora J.W."/>
            <person name="Visel A."/>
            <person name="Grigoriev I.V."/>
        </authorList>
    </citation>
    <scope>NUCLEOTIDE SEQUENCE [LARGE SCALE GENOMIC DNA]</scope>
    <source>
        <strain evidence="2 3">12-1054</strain>
    </source>
</reference>
<protein>
    <recommendedName>
        <fullName evidence="1">CRAL-TRIO domain-containing protein</fullName>
    </recommendedName>
</protein>
<dbReference type="Proteomes" id="UP000193685">
    <property type="component" value="Unassembled WGS sequence"/>
</dbReference>
<dbReference type="InterPro" id="IPR001251">
    <property type="entry name" value="CRAL-TRIO_dom"/>
</dbReference>
<evidence type="ECO:0000313" key="2">
    <source>
        <dbReference type="EMBL" id="ORY80474.1"/>
    </source>
</evidence>